<accession>A0A514CMV3</accession>
<dbReference type="GO" id="GO:0003677">
    <property type="term" value="F:DNA binding"/>
    <property type="evidence" value="ECO:0007669"/>
    <property type="project" value="InterPro"/>
</dbReference>
<dbReference type="KEGG" id="echi:FKX85_19670"/>
<evidence type="ECO:0000313" key="3">
    <source>
        <dbReference type="Proteomes" id="UP000316614"/>
    </source>
</evidence>
<dbReference type="GO" id="GO:0003746">
    <property type="term" value="F:translation elongation factor activity"/>
    <property type="evidence" value="ECO:0007669"/>
    <property type="project" value="UniProtKB-KW"/>
</dbReference>
<protein>
    <submittedName>
        <fullName evidence="2">GreA/GreB family elongation factor</fullName>
    </submittedName>
</protein>
<evidence type="ECO:0000313" key="2">
    <source>
        <dbReference type="EMBL" id="QDH81128.1"/>
    </source>
</evidence>
<dbReference type="GO" id="GO:0032784">
    <property type="term" value="P:regulation of DNA-templated transcription elongation"/>
    <property type="evidence" value="ECO:0007669"/>
    <property type="project" value="InterPro"/>
</dbReference>
<dbReference type="PANTHER" id="PTHR30437:SF5">
    <property type="entry name" value="REGULATOR OF NUCLEOSIDE DIPHOSPHATE KINASE"/>
    <property type="match status" value="1"/>
</dbReference>
<dbReference type="EMBL" id="CP041253">
    <property type="protein sequence ID" value="QDH81128.1"/>
    <property type="molecule type" value="Genomic_DNA"/>
</dbReference>
<sequence length="122" mass="13584">MKPLIRKSDYDSIKKILIATVQMGYHRDTLALEKELRNCTVVADHLVGDHIVRPGSTVEVLDSLHDRTICVTIVTPKDACVSTGHISILAPLAVALLGFEEGHEFTWNLPSGERRLKIEKVK</sequence>
<evidence type="ECO:0000259" key="1">
    <source>
        <dbReference type="Pfam" id="PF01272"/>
    </source>
</evidence>
<dbReference type="RefSeq" id="WP_141616343.1">
    <property type="nucleotide sequence ID" value="NZ_CP041253.1"/>
</dbReference>
<feature type="domain" description="Transcription elongation factor GreA/GreB C-terminal" evidence="1">
    <location>
        <begin position="51"/>
        <end position="122"/>
    </location>
</feature>
<organism evidence="2 3">
    <name type="scientific">Echinicola soli</name>
    <dbReference type="NCBI Taxonomy" id="2591634"/>
    <lineage>
        <taxon>Bacteria</taxon>
        <taxon>Pseudomonadati</taxon>
        <taxon>Bacteroidota</taxon>
        <taxon>Cytophagia</taxon>
        <taxon>Cytophagales</taxon>
        <taxon>Cyclobacteriaceae</taxon>
        <taxon>Echinicola</taxon>
    </lineage>
</organism>
<name>A0A514CMV3_9BACT</name>
<dbReference type="Proteomes" id="UP000316614">
    <property type="component" value="Chromosome"/>
</dbReference>
<dbReference type="GO" id="GO:0070063">
    <property type="term" value="F:RNA polymerase binding"/>
    <property type="evidence" value="ECO:0007669"/>
    <property type="project" value="InterPro"/>
</dbReference>
<dbReference type="OrthoDB" id="192847at2"/>
<dbReference type="InterPro" id="IPR023459">
    <property type="entry name" value="Tscrpt_elong_fac_GreA/B_fam"/>
</dbReference>
<dbReference type="SUPFAM" id="SSF54534">
    <property type="entry name" value="FKBP-like"/>
    <property type="match status" value="1"/>
</dbReference>
<dbReference type="InterPro" id="IPR036953">
    <property type="entry name" value="GreA/GreB_C_sf"/>
</dbReference>
<dbReference type="GO" id="GO:0006354">
    <property type="term" value="P:DNA-templated transcription elongation"/>
    <property type="evidence" value="ECO:0007669"/>
    <property type="project" value="TreeGrafter"/>
</dbReference>
<dbReference type="Pfam" id="PF01272">
    <property type="entry name" value="GreA_GreB"/>
    <property type="match status" value="1"/>
</dbReference>
<dbReference type="AlphaFoldDB" id="A0A514CMV3"/>
<dbReference type="Gene3D" id="3.10.50.30">
    <property type="entry name" value="Transcription elongation factor, GreA/GreB, C-terminal domain"/>
    <property type="match status" value="1"/>
</dbReference>
<dbReference type="PANTHER" id="PTHR30437">
    <property type="entry name" value="TRANSCRIPTION ELONGATION FACTOR GREA"/>
    <property type="match status" value="1"/>
</dbReference>
<proteinExistence type="predicted"/>
<reference evidence="2 3" key="1">
    <citation type="submission" date="2019-06" db="EMBL/GenBank/DDBJ databases">
        <title>Echinicola alkalisoli sp. nov. isolated from saline soil.</title>
        <authorList>
            <person name="Sun J.-Q."/>
            <person name="Xu L."/>
        </authorList>
    </citation>
    <scope>NUCLEOTIDE SEQUENCE [LARGE SCALE GENOMIC DNA]</scope>
    <source>
        <strain evidence="2 3">LN3S3</strain>
    </source>
</reference>
<keyword evidence="2" id="KW-0251">Elongation factor</keyword>
<gene>
    <name evidence="2" type="ORF">FKX85_19670</name>
</gene>
<keyword evidence="2" id="KW-0648">Protein biosynthesis</keyword>
<dbReference type="InterPro" id="IPR001437">
    <property type="entry name" value="Tscrpt_elong_fac_GreA/B_C"/>
</dbReference>
<keyword evidence="3" id="KW-1185">Reference proteome</keyword>